<feature type="compositionally biased region" description="Polar residues" evidence="1">
    <location>
        <begin position="296"/>
        <end position="317"/>
    </location>
</feature>
<evidence type="ECO:0000313" key="5">
    <source>
        <dbReference type="RefSeq" id="XP_030371701.1"/>
    </source>
</evidence>
<keyword evidence="4" id="KW-1185">Reference proteome</keyword>
<feature type="region of interest" description="Disordered" evidence="1">
    <location>
        <begin position="292"/>
        <end position="321"/>
    </location>
</feature>
<name>A0A6J2T459_DROLE</name>
<keyword evidence="2" id="KW-1133">Transmembrane helix</keyword>
<feature type="compositionally biased region" description="Low complexity" evidence="1">
    <location>
        <begin position="92"/>
        <end position="113"/>
    </location>
</feature>
<organism evidence="4 5">
    <name type="scientific">Drosophila lebanonensis</name>
    <name type="common">Fruit fly</name>
    <name type="synonym">Scaptodrosophila lebanonensis</name>
    <dbReference type="NCBI Taxonomy" id="7225"/>
    <lineage>
        <taxon>Eukaryota</taxon>
        <taxon>Metazoa</taxon>
        <taxon>Ecdysozoa</taxon>
        <taxon>Arthropoda</taxon>
        <taxon>Hexapoda</taxon>
        <taxon>Insecta</taxon>
        <taxon>Pterygota</taxon>
        <taxon>Neoptera</taxon>
        <taxon>Endopterygota</taxon>
        <taxon>Diptera</taxon>
        <taxon>Brachycera</taxon>
        <taxon>Muscomorpha</taxon>
        <taxon>Ephydroidea</taxon>
        <taxon>Drosophilidae</taxon>
        <taxon>Scaptodrosophila</taxon>
    </lineage>
</organism>
<dbReference type="Pfam" id="PF07898">
    <property type="entry name" value="DUF1676"/>
    <property type="match status" value="1"/>
</dbReference>
<dbReference type="OrthoDB" id="7869432at2759"/>
<keyword evidence="2" id="KW-0472">Membrane</keyword>
<sequence length="432" mass="47999">MWEKQVFVLIAFLLILQVGNNNAQQQFNRFNSGTSGALTSATTTNHQLKRGSISSHKGQAEHLELELDTWQPLTQHNNWFILRATAASGSNSLQQRQLKKQQSQPQQQQQQEQRLPVNYYAHNHRYNQSNAGDGNYKQVRATESYDEPNNYVLAISQAMRRGEMLTHRQLPPLQNRQQQQKQTQRHWLPDEAYVHSQAEPEARDVADAAPAMPLMADGPVSDATAATKAIDTTAAQDADTDSEAEAEADEATLALDAYLAPFERALVKVRNFCDIVSNIISDEDDNNNEEWEQHHLQTTATPSRTTTGVDPNKLAHTTSKEVQGRQSRVHAVLMSGPFSTSTSSSNNAHGRAIVSTSRKLKKLKKKLQKLLLPLLIAYKLKFLTLIPVLIGGLTLLVGTTGLAGFFFALFTAVMSLKSATGHRSKSLVLKKI</sequence>
<dbReference type="RefSeq" id="XP_030371701.1">
    <property type="nucleotide sequence ID" value="XM_030515841.1"/>
</dbReference>
<dbReference type="Proteomes" id="UP000504634">
    <property type="component" value="Unplaced"/>
</dbReference>
<evidence type="ECO:0000313" key="4">
    <source>
        <dbReference type="Proteomes" id="UP000504634"/>
    </source>
</evidence>
<gene>
    <name evidence="5" type="primary">LOC115621988</name>
</gene>
<dbReference type="AlphaFoldDB" id="A0A6J2T459"/>
<feature type="chain" id="PRO_5026798747" evidence="3">
    <location>
        <begin position="24"/>
        <end position="432"/>
    </location>
</feature>
<proteinExistence type="predicted"/>
<keyword evidence="2" id="KW-0812">Transmembrane</keyword>
<dbReference type="GeneID" id="115621988"/>
<dbReference type="InterPro" id="IPR012464">
    <property type="entry name" value="DUF1676"/>
</dbReference>
<feature type="transmembrane region" description="Helical" evidence="2">
    <location>
        <begin position="396"/>
        <end position="416"/>
    </location>
</feature>
<keyword evidence="3" id="KW-0732">Signal</keyword>
<evidence type="ECO:0000256" key="3">
    <source>
        <dbReference type="SAM" id="SignalP"/>
    </source>
</evidence>
<feature type="region of interest" description="Disordered" evidence="1">
    <location>
        <begin position="91"/>
        <end position="113"/>
    </location>
</feature>
<evidence type="ECO:0000256" key="1">
    <source>
        <dbReference type="SAM" id="MobiDB-lite"/>
    </source>
</evidence>
<evidence type="ECO:0000256" key="2">
    <source>
        <dbReference type="SAM" id="Phobius"/>
    </source>
</evidence>
<reference evidence="5" key="1">
    <citation type="submission" date="2025-08" db="UniProtKB">
        <authorList>
            <consortium name="RefSeq"/>
        </authorList>
    </citation>
    <scope>IDENTIFICATION</scope>
    <source>
        <strain evidence="5">11010-0011.00</strain>
        <tissue evidence="5">Whole body</tissue>
    </source>
</reference>
<protein>
    <submittedName>
        <fullName evidence="5">Uncharacterized protein LOC115621988</fullName>
    </submittedName>
</protein>
<accession>A0A6J2T459</accession>
<feature type="signal peptide" evidence="3">
    <location>
        <begin position="1"/>
        <end position="23"/>
    </location>
</feature>